<dbReference type="InterPro" id="IPR009769">
    <property type="entry name" value="EDR2_C"/>
</dbReference>
<sequence>PAEALQDQPAFFKQLLVVWGFCWILVSALHSTFNFDRAVHSTLTRARKSFSSPPPDSLRGSRLASGAAPALAPAQDPDELSSSLVELDNPNSLAAEISPLRHAPAQAKAASFSSQAPTHLPVAGSSTKRASDFDGALSPTTVWDAAELSQFELRLNNYAKLKQKGAPTFSLYECVGLDAIESAKAVTDIGSKVMVDGAGIPAAKHRSSLPEVFIAVLHLNADKPSIMYPATDGATFSVVAYFRLTARARELARLLDEGSASPPGAEMAAVRLWRTWCRKAPVDDEWKARFKLVAQADSLAEAGFPSVFQSWNGKPVLIRKCGSVFQGNANLSGGGSAAYIGLEVNFHRFPYVAKQTFVMLQQDYLNKMAASLGYVIEAREEDELPEALIGSVRLRAKPARATRAEVFFSPQL</sequence>
<dbReference type="PANTHER" id="PTHR31558:SF3">
    <property type="entry name" value="CW14 PROTEIN"/>
    <property type="match status" value="1"/>
</dbReference>
<evidence type="ECO:0000313" key="4">
    <source>
        <dbReference type="Proteomes" id="UP001165060"/>
    </source>
</evidence>
<proteinExistence type="predicted"/>
<accession>A0ABQ6MPE2</accession>
<feature type="region of interest" description="Disordered" evidence="1">
    <location>
        <begin position="46"/>
        <end position="83"/>
    </location>
</feature>
<feature type="domain" description="Protein ENHANCED DISEASE RESISTANCE 2 C-terminal" evidence="2">
    <location>
        <begin position="143"/>
        <end position="395"/>
    </location>
</feature>
<comment type="caution">
    <text evidence="3">The sequence shown here is derived from an EMBL/GenBank/DDBJ whole genome shotgun (WGS) entry which is preliminary data.</text>
</comment>
<dbReference type="PANTHER" id="PTHR31558">
    <property type="entry name" value="CW14 PROTEIN"/>
    <property type="match status" value="1"/>
</dbReference>
<protein>
    <recommendedName>
        <fullName evidence="2">Protein ENHANCED DISEASE RESISTANCE 2 C-terminal domain-containing protein</fullName>
    </recommendedName>
</protein>
<name>A0ABQ6MPE2_9STRA</name>
<feature type="compositionally biased region" description="Low complexity" evidence="1">
    <location>
        <begin position="60"/>
        <end position="74"/>
    </location>
</feature>
<dbReference type="Pfam" id="PF07059">
    <property type="entry name" value="EDR2_C"/>
    <property type="match status" value="1"/>
</dbReference>
<evidence type="ECO:0000313" key="3">
    <source>
        <dbReference type="EMBL" id="GMI29571.1"/>
    </source>
</evidence>
<dbReference type="EMBL" id="BRYB01003046">
    <property type="protein sequence ID" value="GMI29571.1"/>
    <property type="molecule type" value="Genomic_DNA"/>
</dbReference>
<evidence type="ECO:0000259" key="2">
    <source>
        <dbReference type="Pfam" id="PF07059"/>
    </source>
</evidence>
<keyword evidence="4" id="KW-1185">Reference proteome</keyword>
<gene>
    <name evidence="3" type="ORF">TeGR_g8617</name>
</gene>
<evidence type="ECO:0000256" key="1">
    <source>
        <dbReference type="SAM" id="MobiDB-lite"/>
    </source>
</evidence>
<feature type="non-terminal residue" evidence="3">
    <location>
        <position position="1"/>
    </location>
</feature>
<dbReference type="Proteomes" id="UP001165060">
    <property type="component" value="Unassembled WGS sequence"/>
</dbReference>
<organism evidence="3 4">
    <name type="scientific">Tetraparma gracilis</name>
    <dbReference type="NCBI Taxonomy" id="2962635"/>
    <lineage>
        <taxon>Eukaryota</taxon>
        <taxon>Sar</taxon>
        <taxon>Stramenopiles</taxon>
        <taxon>Ochrophyta</taxon>
        <taxon>Bolidophyceae</taxon>
        <taxon>Parmales</taxon>
        <taxon>Triparmaceae</taxon>
        <taxon>Tetraparma</taxon>
    </lineage>
</organism>
<reference evidence="3 4" key="1">
    <citation type="journal article" date="2023" name="Commun. Biol.">
        <title>Genome analysis of Parmales, the sister group of diatoms, reveals the evolutionary specialization of diatoms from phago-mixotrophs to photoautotrophs.</title>
        <authorList>
            <person name="Ban H."/>
            <person name="Sato S."/>
            <person name="Yoshikawa S."/>
            <person name="Yamada K."/>
            <person name="Nakamura Y."/>
            <person name="Ichinomiya M."/>
            <person name="Sato N."/>
            <person name="Blanc-Mathieu R."/>
            <person name="Endo H."/>
            <person name="Kuwata A."/>
            <person name="Ogata H."/>
        </authorList>
    </citation>
    <scope>NUCLEOTIDE SEQUENCE [LARGE SCALE GENOMIC DNA]</scope>
</reference>